<accession>A0A0S3T234</accession>
<feature type="domain" description="HTH myb-type" evidence="5">
    <location>
        <begin position="9"/>
        <end position="38"/>
    </location>
</feature>
<dbReference type="PANTHER" id="PTHR10641:SF1347">
    <property type="entry name" value="MYB TRANSCRIPTION FACTOR MIXTA-LIKE PROTEIN"/>
    <property type="match status" value="1"/>
</dbReference>
<dbReference type="InterPro" id="IPR017930">
    <property type="entry name" value="Myb_dom"/>
</dbReference>
<evidence type="ECO:0000259" key="4">
    <source>
        <dbReference type="PROSITE" id="PS50090"/>
    </source>
</evidence>
<dbReference type="InterPro" id="IPR001005">
    <property type="entry name" value="SANT/Myb"/>
</dbReference>
<comment type="subcellular location">
    <subcellularLocation>
        <location evidence="1">Nucleus</location>
    </subcellularLocation>
</comment>
<sequence length="100" mass="10729">MGRPPCCEKTGLKKGPWTPEEDQKLIAFIENHGHGSWRALPAKAGLLCFGSDYNQSSSCTSEQLAGIAVPSGQVEQVGAQGEENVNELLLQLPQSPQLPQ</sequence>
<dbReference type="PANTHER" id="PTHR10641">
    <property type="entry name" value="MYB FAMILY TRANSCRIPTION FACTOR"/>
    <property type="match status" value="1"/>
</dbReference>
<protein>
    <submittedName>
        <fullName evidence="6">Uncharacterized protein</fullName>
    </submittedName>
</protein>
<dbReference type="EMBL" id="AP015043">
    <property type="protein sequence ID" value="BAT99056.1"/>
    <property type="molecule type" value="Genomic_DNA"/>
</dbReference>
<evidence type="ECO:0000259" key="5">
    <source>
        <dbReference type="PROSITE" id="PS51294"/>
    </source>
</evidence>
<evidence type="ECO:0000256" key="2">
    <source>
        <dbReference type="ARBA" id="ARBA00023125"/>
    </source>
</evidence>
<dbReference type="Pfam" id="PF00249">
    <property type="entry name" value="Myb_DNA-binding"/>
    <property type="match status" value="1"/>
</dbReference>
<organism evidence="6 7">
    <name type="scientific">Vigna angularis var. angularis</name>
    <dbReference type="NCBI Taxonomy" id="157739"/>
    <lineage>
        <taxon>Eukaryota</taxon>
        <taxon>Viridiplantae</taxon>
        <taxon>Streptophyta</taxon>
        <taxon>Embryophyta</taxon>
        <taxon>Tracheophyta</taxon>
        <taxon>Spermatophyta</taxon>
        <taxon>Magnoliopsida</taxon>
        <taxon>eudicotyledons</taxon>
        <taxon>Gunneridae</taxon>
        <taxon>Pentapetalae</taxon>
        <taxon>rosids</taxon>
        <taxon>fabids</taxon>
        <taxon>Fabales</taxon>
        <taxon>Fabaceae</taxon>
        <taxon>Papilionoideae</taxon>
        <taxon>50 kb inversion clade</taxon>
        <taxon>NPAAA clade</taxon>
        <taxon>indigoferoid/millettioid clade</taxon>
        <taxon>Phaseoleae</taxon>
        <taxon>Vigna</taxon>
    </lineage>
</organism>
<dbReference type="AlphaFoldDB" id="A0A0S3T234"/>
<evidence type="ECO:0000256" key="1">
    <source>
        <dbReference type="ARBA" id="ARBA00004123"/>
    </source>
</evidence>
<dbReference type="SUPFAM" id="SSF46689">
    <property type="entry name" value="Homeodomain-like"/>
    <property type="match status" value="1"/>
</dbReference>
<evidence type="ECO:0000313" key="7">
    <source>
        <dbReference type="Proteomes" id="UP000291084"/>
    </source>
</evidence>
<name>A0A0S3T234_PHAAN</name>
<keyword evidence="7" id="KW-1185">Reference proteome</keyword>
<gene>
    <name evidence="6" type="primary">Vigan.10G043400</name>
    <name evidence="6" type="ORF">VIGAN_10043400</name>
</gene>
<dbReference type="InterPro" id="IPR015495">
    <property type="entry name" value="Myb_TF_plants"/>
</dbReference>
<feature type="domain" description="Myb-like" evidence="4">
    <location>
        <begin position="9"/>
        <end position="40"/>
    </location>
</feature>
<dbReference type="Proteomes" id="UP000291084">
    <property type="component" value="Chromosome 10"/>
</dbReference>
<dbReference type="GO" id="GO:0003677">
    <property type="term" value="F:DNA binding"/>
    <property type="evidence" value="ECO:0007669"/>
    <property type="project" value="UniProtKB-KW"/>
</dbReference>
<evidence type="ECO:0000313" key="6">
    <source>
        <dbReference type="EMBL" id="BAT99056.1"/>
    </source>
</evidence>
<evidence type="ECO:0000256" key="3">
    <source>
        <dbReference type="ARBA" id="ARBA00023242"/>
    </source>
</evidence>
<keyword evidence="3" id="KW-0539">Nucleus</keyword>
<dbReference type="Gene3D" id="1.10.10.60">
    <property type="entry name" value="Homeodomain-like"/>
    <property type="match status" value="1"/>
</dbReference>
<proteinExistence type="predicted"/>
<reference evidence="6 7" key="1">
    <citation type="journal article" date="2015" name="Sci. Rep.">
        <title>The power of single molecule real-time sequencing technology in the de novo assembly of a eukaryotic genome.</title>
        <authorList>
            <person name="Sakai H."/>
            <person name="Naito K."/>
            <person name="Ogiso-Tanaka E."/>
            <person name="Takahashi Y."/>
            <person name="Iseki K."/>
            <person name="Muto C."/>
            <person name="Satou K."/>
            <person name="Teruya K."/>
            <person name="Shiroma A."/>
            <person name="Shimoji M."/>
            <person name="Hirano T."/>
            <person name="Itoh T."/>
            <person name="Kaga A."/>
            <person name="Tomooka N."/>
        </authorList>
    </citation>
    <scope>NUCLEOTIDE SEQUENCE [LARGE SCALE GENOMIC DNA]</scope>
    <source>
        <strain evidence="7">cv. Shumari</strain>
    </source>
</reference>
<dbReference type="InterPro" id="IPR009057">
    <property type="entry name" value="Homeodomain-like_sf"/>
</dbReference>
<dbReference type="OrthoDB" id="1415554at2759"/>
<dbReference type="CDD" id="cd00167">
    <property type="entry name" value="SANT"/>
    <property type="match status" value="1"/>
</dbReference>
<dbReference type="GO" id="GO:0005634">
    <property type="term" value="C:nucleus"/>
    <property type="evidence" value="ECO:0007669"/>
    <property type="project" value="UniProtKB-SubCell"/>
</dbReference>
<dbReference type="PROSITE" id="PS51294">
    <property type="entry name" value="HTH_MYB"/>
    <property type="match status" value="1"/>
</dbReference>
<keyword evidence="2" id="KW-0238">DNA-binding</keyword>
<dbReference type="PROSITE" id="PS50090">
    <property type="entry name" value="MYB_LIKE"/>
    <property type="match status" value="1"/>
</dbReference>